<comment type="caution">
    <text evidence="1">The sequence shown here is derived from an EMBL/GenBank/DDBJ whole genome shotgun (WGS) entry which is preliminary data.</text>
</comment>
<dbReference type="RefSeq" id="WP_387340139.1">
    <property type="nucleotide sequence ID" value="NZ_JBIAXI010000001.1"/>
</dbReference>
<dbReference type="Proteomes" id="UP001602119">
    <property type="component" value="Unassembled WGS sequence"/>
</dbReference>
<keyword evidence="2" id="KW-1185">Reference proteome</keyword>
<evidence type="ECO:0000313" key="2">
    <source>
        <dbReference type="Proteomes" id="UP001602119"/>
    </source>
</evidence>
<protein>
    <recommendedName>
        <fullName evidence="3">Tetratricopeptide repeat protein</fullName>
    </recommendedName>
</protein>
<proteinExistence type="predicted"/>
<reference evidence="1 2" key="1">
    <citation type="submission" date="2024-10" db="EMBL/GenBank/DDBJ databases">
        <title>The Natural Products Discovery Center: Release of the First 8490 Sequenced Strains for Exploring Actinobacteria Biosynthetic Diversity.</title>
        <authorList>
            <person name="Kalkreuter E."/>
            <person name="Kautsar S.A."/>
            <person name="Yang D."/>
            <person name="Bader C.D."/>
            <person name="Teijaro C.N."/>
            <person name="Fluegel L."/>
            <person name="Davis C.M."/>
            <person name="Simpson J.R."/>
            <person name="Lauterbach L."/>
            <person name="Steele A.D."/>
            <person name="Gui C."/>
            <person name="Meng S."/>
            <person name="Li G."/>
            <person name="Viehrig K."/>
            <person name="Ye F."/>
            <person name="Su P."/>
            <person name="Kiefer A.F."/>
            <person name="Nichols A."/>
            <person name="Cepeda A.J."/>
            <person name="Yan W."/>
            <person name="Fan B."/>
            <person name="Jiang Y."/>
            <person name="Adhikari A."/>
            <person name="Zheng C.-J."/>
            <person name="Schuster L."/>
            <person name="Cowan T.M."/>
            <person name="Smanski M.J."/>
            <person name="Chevrette M.G."/>
            <person name="De Carvalho L.P.S."/>
            <person name="Shen B."/>
        </authorList>
    </citation>
    <scope>NUCLEOTIDE SEQUENCE [LARGE SCALE GENOMIC DNA]</scope>
    <source>
        <strain evidence="1 2">NPDC001281</strain>
    </source>
</reference>
<dbReference type="EMBL" id="JBIAXI010000001">
    <property type="protein sequence ID" value="MFF4771526.1"/>
    <property type="molecule type" value="Genomic_DNA"/>
</dbReference>
<gene>
    <name evidence="1" type="ORF">ACFY05_01555</name>
</gene>
<sequence>MTAYALGEICRWRGDERAALDHFTACYAMLSRLNEPVWSARTREQIARSRAALGELGA</sequence>
<evidence type="ECO:0008006" key="3">
    <source>
        <dbReference type="Google" id="ProtNLM"/>
    </source>
</evidence>
<evidence type="ECO:0000313" key="1">
    <source>
        <dbReference type="EMBL" id="MFF4771526.1"/>
    </source>
</evidence>
<name>A0ABW6UWU3_MICFU</name>
<organism evidence="1 2">
    <name type="scientific">Microtetraspora fusca</name>
    <dbReference type="NCBI Taxonomy" id="1997"/>
    <lineage>
        <taxon>Bacteria</taxon>
        <taxon>Bacillati</taxon>
        <taxon>Actinomycetota</taxon>
        <taxon>Actinomycetes</taxon>
        <taxon>Streptosporangiales</taxon>
        <taxon>Streptosporangiaceae</taxon>
        <taxon>Microtetraspora</taxon>
    </lineage>
</organism>
<accession>A0ABW6UWU3</accession>